<reference evidence="1 2" key="1">
    <citation type="submission" date="2020-06" db="EMBL/GenBank/DDBJ databases">
        <authorList>
            <person name="Li R."/>
            <person name="Bekaert M."/>
        </authorList>
    </citation>
    <scope>NUCLEOTIDE SEQUENCE [LARGE SCALE GENOMIC DNA]</scope>
    <source>
        <strain evidence="2">wild</strain>
    </source>
</reference>
<dbReference type="AlphaFoldDB" id="A0A6J8E2C4"/>
<organism evidence="1 2">
    <name type="scientific">Mytilus coruscus</name>
    <name type="common">Sea mussel</name>
    <dbReference type="NCBI Taxonomy" id="42192"/>
    <lineage>
        <taxon>Eukaryota</taxon>
        <taxon>Metazoa</taxon>
        <taxon>Spiralia</taxon>
        <taxon>Lophotrochozoa</taxon>
        <taxon>Mollusca</taxon>
        <taxon>Bivalvia</taxon>
        <taxon>Autobranchia</taxon>
        <taxon>Pteriomorphia</taxon>
        <taxon>Mytilida</taxon>
        <taxon>Mytiloidea</taxon>
        <taxon>Mytilidae</taxon>
        <taxon>Mytilinae</taxon>
        <taxon>Mytilus</taxon>
    </lineage>
</organism>
<protein>
    <submittedName>
        <fullName evidence="1">Uncharacterized protein</fullName>
    </submittedName>
</protein>
<proteinExistence type="predicted"/>
<sequence length="177" mass="20103">MEINLAGFLFKADINKMAESAIANESLALYGFMCQNIVGREEHVKNFRMMNSVRDNLSSDKCWTTITSGSLGEGLDMKDSDLDIMLIMKCFEAMVTEDTKPGYTQLRLVHGFPHSSYEKIGEKEVDVRGLPVVKVNTFKVINKNGRRLCNNTLILEKGIHKWEALKLKVDEHYTPEL</sequence>
<gene>
    <name evidence="1" type="ORF">MCOR_47056</name>
</gene>
<evidence type="ECO:0000313" key="1">
    <source>
        <dbReference type="EMBL" id="CAC5414218.1"/>
    </source>
</evidence>
<keyword evidence="2" id="KW-1185">Reference proteome</keyword>
<dbReference type="Proteomes" id="UP000507470">
    <property type="component" value="Unassembled WGS sequence"/>
</dbReference>
<evidence type="ECO:0000313" key="2">
    <source>
        <dbReference type="Proteomes" id="UP000507470"/>
    </source>
</evidence>
<name>A0A6J8E2C4_MYTCO</name>
<dbReference type="EMBL" id="CACVKT020008336">
    <property type="protein sequence ID" value="CAC5414218.1"/>
    <property type="molecule type" value="Genomic_DNA"/>
</dbReference>
<accession>A0A6J8E2C4</accession>